<proteinExistence type="predicted"/>
<dbReference type="EMBL" id="JAGQHS010000030">
    <property type="protein sequence ID" value="MCA9755722.1"/>
    <property type="molecule type" value="Genomic_DNA"/>
</dbReference>
<comment type="caution">
    <text evidence="3">The sequence shown here is derived from an EMBL/GenBank/DDBJ whole genome shotgun (WGS) entry which is preliminary data.</text>
</comment>
<dbReference type="PANTHER" id="PTHR23150:SF19">
    <property type="entry name" value="FORMYLGLYCINE-GENERATING ENZYME"/>
    <property type="match status" value="1"/>
</dbReference>
<evidence type="ECO:0000313" key="3">
    <source>
        <dbReference type="EMBL" id="MCA9755722.1"/>
    </source>
</evidence>
<gene>
    <name evidence="3" type="ORF">KDA27_07970</name>
</gene>
<feature type="domain" description="Sulfatase-modifying factor enzyme-like" evidence="2">
    <location>
        <begin position="494"/>
        <end position="570"/>
    </location>
</feature>
<dbReference type="Proteomes" id="UP000739538">
    <property type="component" value="Unassembled WGS sequence"/>
</dbReference>
<dbReference type="Pfam" id="PF03781">
    <property type="entry name" value="FGE-sulfatase"/>
    <property type="match status" value="2"/>
</dbReference>
<sequence length="588" mass="65278">MRSWRIPLLTAGLLVIGVIACTDTEPPPVADETAPEVALLYPPEIFDDLHRVQDSTHIYIGASDPSGIERVTVYYQRPTDTDPTEIATIINPISFSEVPDTLQTEFAVPDGWSLYEAIWGSSLVRSGTQPQLFAEAVDSKGNRGVSSSVTVIVINTTDLFSPVPDFVITPPQGDTEKIFSFDPSLTEDIVDTDDVIEVRWDFDGDGLWDLGDWDQGQPSVYANEVQTQQYPRNDVYSVRMQARNTYFPQPSDVKVRLLNVTPRGGVPKPPVTMDTFFAEVPAGRYTRGAANPDGASLNELPVHTVNLTNPYRILSREVTNEEYLNYLQVALDSAQVVFTGNEIFAADSTGYRLMDLNNSRIYYNIDVNGFQIEDEYQQHPVTGATWYGANHYAIFYGCRLPTEAEWEVAARGDSLYYIYSFGRTLTEGDPTGTARINYENSGDPFEGNNGTTPTRYYDGTTHGDFETVDTGYLWPQAPDTPSRPAASGGEMIRVYDMSGNVAEWVNDWYGPYTTGVQTNPQGPVTGDTYGNYKVVRGGSYERSADGCRVTARDADRQPDDSFPSIGFRIAYFPQAEEGLRGLPLPFLR</sequence>
<dbReference type="PROSITE" id="PS51257">
    <property type="entry name" value="PROKAR_LIPOPROTEIN"/>
    <property type="match status" value="1"/>
</dbReference>
<dbReference type="InterPro" id="IPR005532">
    <property type="entry name" value="SUMF_dom"/>
</dbReference>
<protein>
    <submittedName>
        <fullName evidence="3">SUMF1/EgtB/PvdO family nonheme iron enzyme</fullName>
    </submittedName>
</protein>
<dbReference type="InterPro" id="IPR051043">
    <property type="entry name" value="Sulfatase_Mod_Factor_Kinase"/>
</dbReference>
<name>A0A956SCQ1_UNCEI</name>
<dbReference type="InterPro" id="IPR042095">
    <property type="entry name" value="SUMF_sf"/>
</dbReference>
<dbReference type="PANTHER" id="PTHR23150">
    <property type="entry name" value="SULFATASE MODIFYING FACTOR 1, 2"/>
    <property type="match status" value="1"/>
</dbReference>
<dbReference type="AlphaFoldDB" id="A0A956SCQ1"/>
<dbReference type="InterPro" id="IPR016187">
    <property type="entry name" value="CTDL_fold"/>
</dbReference>
<feature type="chain" id="PRO_5037304746" evidence="1">
    <location>
        <begin position="21"/>
        <end position="588"/>
    </location>
</feature>
<evidence type="ECO:0000256" key="1">
    <source>
        <dbReference type="SAM" id="SignalP"/>
    </source>
</evidence>
<dbReference type="GO" id="GO:0120147">
    <property type="term" value="F:formylglycine-generating oxidase activity"/>
    <property type="evidence" value="ECO:0007669"/>
    <property type="project" value="TreeGrafter"/>
</dbReference>
<organism evidence="3 4">
    <name type="scientific">Eiseniibacteriota bacterium</name>
    <dbReference type="NCBI Taxonomy" id="2212470"/>
    <lineage>
        <taxon>Bacteria</taxon>
        <taxon>Candidatus Eiseniibacteriota</taxon>
    </lineage>
</organism>
<dbReference type="SUPFAM" id="SSF56436">
    <property type="entry name" value="C-type lectin-like"/>
    <property type="match status" value="1"/>
</dbReference>
<accession>A0A956SCQ1</accession>
<evidence type="ECO:0000259" key="2">
    <source>
        <dbReference type="Pfam" id="PF03781"/>
    </source>
</evidence>
<dbReference type="Gene3D" id="3.90.1580.10">
    <property type="entry name" value="paralog of FGE (formylglycine-generating enzyme)"/>
    <property type="match status" value="1"/>
</dbReference>
<keyword evidence="1" id="KW-0732">Signal</keyword>
<evidence type="ECO:0000313" key="4">
    <source>
        <dbReference type="Proteomes" id="UP000739538"/>
    </source>
</evidence>
<feature type="signal peptide" evidence="1">
    <location>
        <begin position="1"/>
        <end position="20"/>
    </location>
</feature>
<reference evidence="3" key="2">
    <citation type="journal article" date="2021" name="Microbiome">
        <title>Successional dynamics and alternative stable states in a saline activated sludge microbial community over 9 years.</title>
        <authorList>
            <person name="Wang Y."/>
            <person name="Ye J."/>
            <person name="Ju F."/>
            <person name="Liu L."/>
            <person name="Boyd J.A."/>
            <person name="Deng Y."/>
            <person name="Parks D.H."/>
            <person name="Jiang X."/>
            <person name="Yin X."/>
            <person name="Woodcroft B.J."/>
            <person name="Tyson G.W."/>
            <person name="Hugenholtz P."/>
            <person name="Polz M.F."/>
            <person name="Zhang T."/>
        </authorList>
    </citation>
    <scope>NUCLEOTIDE SEQUENCE</scope>
    <source>
        <strain evidence="3">HKST-UBA02</strain>
    </source>
</reference>
<feature type="domain" description="Sulfatase-modifying factor enzyme-like" evidence="2">
    <location>
        <begin position="279"/>
        <end position="463"/>
    </location>
</feature>
<reference evidence="3" key="1">
    <citation type="submission" date="2020-04" db="EMBL/GenBank/DDBJ databases">
        <authorList>
            <person name="Zhang T."/>
        </authorList>
    </citation>
    <scope>NUCLEOTIDE SEQUENCE</scope>
    <source>
        <strain evidence="3">HKST-UBA02</strain>
    </source>
</reference>